<name>A0AAV6ZQ74_ENGPU</name>
<dbReference type="GO" id="GO:0005085">
    <property type="term" value="F:guanyl-nucleotide exchange factor activity"/>
    <property type="evidence" value="ECO:0007669"/>
    <property type="project" value="TreeGrafter"/>
</dbReference>
<dbReference type="PANTHER" id="PTHR46089:SF1">
    <property type="entry name" value="ALS2 C-TERMINAL-LIKE PROTEIN"/>
    <property type="match status" value="1"/>
</dbReference>
<dbReference type="Pfam" id="PF02204">
    <property type="entry name" value="VPS9"/>
    <property type="match status" value="1"/>
</dbReference>
<reference evidence="2" key="1">
    <citation type="thesis" date="2020" institute="ProQuest LLC" country="789 East Eisenhower Parkway, Ann Arbor, MI, USA">
        <title>Comparative Genomics and Chromosome Evolution.</title>
        <authorList>
            <person name="Mudd A.B."/>
        </authorList>
    </citation>
    <scope>NUCLEOTIDE SEQUENCE</scope>
    <source>
        <strain evidence="2">237g6f4</strain>
        <tissue evidence="2">Blood</tissue>
    </source>
</reference>
<dbReference type="Gene3D" id="1.20.1050.80">
    <property type="entry name" value="VPS9 domain"/>
    <property type="match status" value="1"/>
</dbReference>
<gene>
    <name evidence="2" type="ORF">GDO81_004062</name>
</gene>
<dbReference type="GO" id="GO:0031410">
    <property type="term" value="C:cytoplasmic vesicle"/>
    <property type="evidence" value="ECO:0007669"/>
    <property type="project" value="TreeGrafter"/>
</dbReference>
<dbReference type="SUPFAM" id="SSF109993">
    <property type="entry name" value="VPS9 domain"/>
    <property type="match status" value="1"/>
</dbReference>
<dbReference type="EMBL" id="WNYA01000011">
    <property type="protein sequence ID" value="KAG8551332.1"/>
    <property type="molecule type" value="Genomic_DNA"/>
</dbReference>
<dbReference type="Proteomes" id="UP000824782">
    <property type="component" value="Unassembled WGS sequence"/>
</dbReference>
<evidence type="ECO:0000313" key="2">
    <source>
        <dbReference type="EMBL" id="KAG8551332.1"/>
    </source>
</evidence>
<dbReference type="InterPro" id="IPR051984">
    <property type="entry name" value="Alsin"/>
</dbReference>
<dbReference type="GO" id="GO:0031267">
    <property type="term" value="F:small GTPase binding"/>
    <property type="evidence" value="ECO:0007669"/>
    <property type="project" value="TreeGrafter"/>
</dbReference>
<keyword evidence="3" id="KW-1185">Reference proteome</keyword>
<feature type="domain" description="VPS9" evidence="1">
    <location>
        <begin position="1"/>
        <end position="98"/>
    </location>
</feature>
<dbReference type="GO" id="GO:0016197">
    <property type="term" value="P:endosomal transport"/>
    <property type="evidence" value="ECO:0007669"/>
    <property type="project" value="TreeGrafter"/>
</dbReference>
<feature type="non-terminal residue" evidence="2">
    <location>
        <position position="1"/>
    </location>
</feature>
<evidence type="ECO:0000259" key="1">
    <source>
        <dbReference type="PROSITE" id="PS51205"/>
    </source>
</evidence>
<dbReference type="InterPro" id="IPR037191">
    <property type="entry name" value="VPS9_dom_sf"/>
</dbReference>
<sequence>SSTVDPKEKLEIILKTYQEIEKTVSRVLGRDYKLPMDDLLPLLIYVVSRAGIQHLGAEIHFIQDLMDPINQGGINDFLLTALESCYEHIQKEEVRFFK</sequence>
<protein>
    <recommendedName>
        <fullName evidence="1">VPS9 domain-containing protein</fullName>
    </recommendedName>
</protein>
<dbReference type="AlphaFoldDB" id="A0AAV6ZQ74"/>
<proteinExistence type="predicted"/>
<comment type="caution">
    <text evidence="2">The sequence shown here is derived from an EMBL/GenBank/DDBJ whole genome shotgun (WGS) entry which is preliminary data.</text>
</comment>
<evidence type="ECO:0000313" key="3">
    <source>
        <dbReference type="Proteomes" id="UP000824782"/>
    </source>
</evidence>
<dbReference type="PANTHER" id="PTHR46089">
    <property type="entry name" value="ALSIN HOMOLOG"/>
    <property type="match status" value="1"/>
</dbReference>
<accession>A0AAV6ZQ74</accession>
<dbReference type="InterPro" id="IPR003123">
    <property type="entry name" value="VPS9"/>
</dbReference>
<organism evidence="2 3">
    <name type="scientific">Engystomops pustulosus</name>
    <name type="common">Tungara frog</name>
    <name type="synonym">Physalaemus pustulosus</name>
    <dbReference type="NCBI Taxonomy" id="76066"/>
    <lineage>
        <taxon>Eukaryota</taxon>
        <taxon>Metazoa</taxon>
        <taxon>Chordata</taxon>
        <taxon>Craniata</taxon>
        <taxon>Vertebrata</taxon>
        <taxon>Euteleostomi</taxon>
        <taxon>Amphibia</taxon>
        <taxon>Batrachia</taxon>
        <taxon>Anura</taxon>
        <taxon>Neobatrachia</taxon>
        <taxon>Hyloidea</taxon>
        <taxon>Leptodactylidae</taxon>
        <taxon>Leiuperinae</taxon>
        <taxon>Engystomops</taxon>
    </lineage>
</organism>
<dbReference type="PROSITE" id="PS51205">
    <property type="entry name" value="VPS9"/>
    <property type="match status" value="1"/>
</dbReference>